<accession>A0A845FCG2</accession>
<keyword evidence="1" id="KW-0812">Transmembrane</keyword>
<dbReference type="OrthoDB" id="5702018at2"/>
<protein>
    <submittedName>
        <fullName evidence="3">DUF1206 domain-containing protein</fullName>
    </submittedName>
</protein>
<feature type="transmembrane region" description="Helical" evidence="1">
    <location>
        <begin position="74"/>
        <end position="91"/>
    </location>
</feature>
<dbReference type="AlphaFoldDB" id="A0A845FCG2"/>
<evidence type="ECO:0000313" key="4">
    <source>
        <dbReference type="Proteomes" id="UP000450457"/>
    </source>
</evidence>
<dbReference type="EMBL" id="WMFA01000003">
    <property type="protein sequence ID" value="MYL71464.1"/>
    <property type="molecule type" value="Genomic_DNA"/>
</dbReference>
<reference evidence="3 4" key="1">
    <citation type="submission" date="2019-11" db="EMBL/GenBank/DDBJ databases">
        <title>Genome sequences of 17 halophilic strains isolated from different environments.</title>
        <authorList>
            <person name="Furrow R.E."/>
        </authorList>
    </citation>
    <scope>NUCLEOTIDE SEQUENCE [LARGE SCALE GENOMIC DNA]</scope>
    <source>
        <strain evidence="3 4">SL-4</strain>
    </source>
</reference>
<gene>
    <name evidence="3" type="ORF">GLW00_11395</name>
</gene>
<dbReference type="RefSeq" id="WP_160914154.1">
    <property type="nucleotide sequence ID" value="NZ_WMFA01000003.1"/>
</dbReference>
<evidence type="ECO:0000256" key="1">
    <source>
        <dbReference type="SAM" id="Phobius"/>
    </source>
</evidence>
<feature type="domain" description="DUF1206" evidence="2">
    <location>
        <begin position="112"/>
        <end position="180"/>
    </location>
</feature>
<sequence length="282" mass="30057">MASTMATNKSKRSEASEEIKPWVRRFGRIGYMAKGIVYALIGILTLMAAIGVGGKTTGTNGLFRSLAGVAFGEILLWIIGIGLVGYISWLATKSIMDPNNEGTDGKGLITRFGYIVGAVIYGSLAFNAIKIALNAGSSSGNSEQTLSAKLLSQPFGQWLVGLLGAIVIGYGLYEIYQGSTGKFMKKMNTGEMDRHKRNVAEKSGKFGLSARGIVLGLIGFFFIQTALTANPDEAKGLDGALSEIAQQPFGQILLGIAAVGLVLYGVYQMVRGRYARMNFGKK</sequence>
<dbReference type="InterPro" id="IPR009597">
    <property type="entry name" value="DUF1206"/>
</dbReference>
<dbReference type="Proteomes" id="UP000450457">
    <property type="component" value="Unassembled WGS sequence"/>
</dbReference>
<keyword evidence="1" id="KW-1133">Transmembrane helix</keyword>
<name>A0A845FCG2_9BACI</name>
<dbReference type="GeneID" id="78007607"/>
<feature type="transmembrane region" description="Helical" evidence="1">
    <location>
        <begin position="155"/>
        <end position="176"/>
    </location>
</feature>
<feature type="domain" description="DUF1206" evidence="2">
    <location>
        <begin position="29"/>
        <end position="95"/>
    </location>
</feature>
<feature type="transmembrane region" description="Helical" evidence="1">
    <location>
        <begin position="35"/>
        <end position="54"/>
    </location>
</feature>
<dbReference type="Pfam" id="PF06724">
    <property type="entry name" value="DUF1206"/>
    <property type="match status" value="3"/>
</dbReference>
<comment type="caution">
    <text evidence="3">The sequence shown here is derived from an EMBL/GenBank/DDBJ whole genome shotgun (WGS) entry which is preliminary data.</text>
</comment>
<feature type="transmembrane region" description="Helical" evidence="1">
    <location>
        <begin position="112"/>
        <end position="135"/>
    </location>
</feature>
<feature type="domain" description="DUF1206" evidence="2">
    <location>
        <begin position="206"/>
        <end position="274"/>
    </location>
</feature>
<feature type="transmembrane region" description="Helical" evidence="1">
    <location>
        <begin position="249"/>
        <end position="267"/>
    </location>
</feature>
<keyword evidence="1" id="KW-0472">Membrane</keyword>
<proteinExistence type="predicted"/>
<organism evidence="3 4">
    <name type="scientific">Halobacillus litoralis</name>
    <dbReference type="NCBI Taxonomy" id="45668"/>
    <lineage>
        <taxon>Bacteria</taxon>
        <taxon>Bacillati</taxon>
        <taxon>Bacillota</taxon>
        <taxon>Bacilli</taxon>
        <taxon>Bacillales</taxon>
        <taxon>Bacillaceae</taxon>
        <taxon>Halobacillus</taxon>
    </lineage>
</organism>
<evidence type="ECO:0000313" key="3">
    <source>
        <dbReference type="EMBL" id="MYL71464.1"/>
    </source>
</evidence>
<evidence type="ECO:0000259" key="2">
    <source>
        <dbReference type="Pfam" id="PF06724"/>
    </source>
</evidence>
<feature type="transmembrane region" description="Helical" evidence="1">
    <location>
        <begin position="206"/>
        <end position="229"/>
    </location>
</feature>